<dbReference type="STRING" id="64571.A0A1Y2GDS7"/>
<dbReference type="PANTHER" id="PTHR24114">
    <property type="entry name" value="LEUCINE RICH REPEAT FAMILY PROTEIN"/>
    <property type="match status" value="1"/>
</dbReference>
<dbReference type="SUPFAM" id="SSF52047">
    <property type="entry name" value="RNI-like"/>
    <property type="match status" value="1"/>
</dbReference>
<evidence type="ECO:0000313" key="2">
    <source>
        <dbReference type="Proteomes" id="UP000193648"/>
    </source>
</evidence>
<name>A0A1Y2GDS7_9FUNG</name>
<proteinExistence type="predicted"/>
<protein>
    <submittedName>
        <fullName evidence="1">Uncharacterized protein</fullName>
    </submittedName>
</protein>
<accession>A0A1Y2GDS7</accession>
<dbReference type="InterPro" id="IPR052394">
    <property type="entry name" value="LRR-containing"/>
</dbReference>
<dbReference type="InParanoid" id="A0A1Y2GDS7"/>
<dbReference type="OrthoDB" id="120976at2759"/>
<dbReference type="SMART" id="SM00368">
    <property type="entry name" value="LRR_RI"/>
    <property type="match status" value="4"/>
</dbReference>
<gene>
    <name evidence="1" type="ORF">BCR41DRAFT_167906</name>
</gene>
<dbReference type="RefSeq" id="XP_021877630.1">
    <property type="nucleotide sequence ID" value="XM_022019690.1"/>
</dbReference>
<dbReference type="EMBL" id="MCFF01000045">
    <property type="protein sequence ID" value="ORZ06587.1"/>
    <property type="molecule type" value="Genomic_DNA"/>
</dbReference>
<dbReference type="AlphaFoldDB" id="A0A1Y2GDS7"/>
<sequence>MRPRRIEGSAFRVLVDSLRNNTTLTYLDLHTNPIGKKGVTALSEVLKTNMILTCLNLHLNNIEDKGALILSEALKVNATLAALVLTNNSIGNEGAFAFSEILKTNTTLITLDLRFNLIKKGVLVLLNALKASSTLTSLGFWNTFLMEQLSGGGVLKRLPIWERRVSRTFGGTQGQHDLDQFGIGEQVCWERRGPGTVRGQNQHNFNHVGLVEEQN</sequence>
<organism evidence="1 2">
    <name type="scientific">Lobosporangium transversale</name>
    <dbReference type="NCBI Taxonomy" id="64571"/>
    <lineage>
        <taxon>Eukaryota</taxon>
        <taxon>Fungi</taxon>
        <taxon>Fungi incertae sedis</taxon>
        <taxon>Mucoromycota</taxon>
        <taxon>Mortierellomycotina</taxon>
        <taxon>Mortierellomycetes</taxon>
        <taxon>Mortierellales</taxon>
        <taxon>Mortierellaceae</taxon>
        <taxon>Lobosporangium</taxon>
    </lineage>
</organism>
<dbReference type="PANTHER" id="PTHR24114:SF2">
    <property type="entry name" value="F-BOX DOMAIN-CONTAINING PROTEIN-RELATED"/>
    <property type="match status" value="1"/>
</dbReference>
<dbReference type="Gene3D" id="3.80.10.10">
    <property type="entry name" value="Ribonuclease Inhibitor"/>
    <property type="match status" value="1"/>
</dbReference>
<dbReference type="InterPro" id="IPR032675">
    <property type="entry name" value="LRR_dom_sf"/>
</dbReference>
<comment type="caution">
    <text evidence="1">The sequence shown here is derived from an EMBL/GenBank/DDBJ whole genome shotgun (WGS) entry which is preliminary data.</text>
</comment>
<dbReference type="GeneID" id="33561535"/>
<keyword evidence="2" id="KW-1185">Reference proteome</keyword>
<dbReference type="Pfam" id="PF13516">
    <property type="entry name" value="LRR_6"/>
    <property type="match status" value="3"/>
</dbReference>
<evidence type="ECO:0000313" key="1">
    <source>
        <dbReference type="EMBL" id="ORZ06587.1"/>
    </source>
</evidence>
<reference evidence="1 2" key="1">
    <citation type="submission" date="2016-07" db="EMBL/GenBank/DDBJ databases">
        <title>Pervasive Adenine N6-methylation of Active Genes in Fungi.</title>
        <authorList>
            <consortium name="DOE Joint Genome Institute"/>
            <person name="Mondo S.J."/>
            <person name="Dannebaum R.O."/>
            <person name="Kuo R.C."/>
            <person name="Labutti K."/>
            <person name="Haridas S."/>
            <person name="Kuo A."/>
            <person name="Salamov A."/>
            <person name="Ahrendt S.R."/>
            <person name="Lipzen A."/>
            <person name="Sullivan W."/>
            <person name="Andreopoulos W.B."/>
            <person name="Clum A."/>
            <person name="Lindquist E."/>
            <person name="Daum C."/>
            <person name="Ramamoorthy G.K."/>
            <person name="Gryganskyi A."/>
            <person name="Culley D."/>
            <person name="Magnuson J.K."/>
            <person name="James T.Y."/>
            <person name="O'Malley M.A."/>
            <person name="Stajich J.E."/>
            <person name="Spatafora J.W."/>
            <person name="Visel A."/>
            <person name="Grigoriev I.V."/>
        </authorList>
    </citation>
    <scope>NUCLEOTIDE SEQUENCE [LARGE SCALE GENOMIC DNA]</scope>
    <source>
        <strain evidence="1 2">NRRL 3116</strain>
    </source>
</reference>
<dbReference type="Proteomes" id="UP000193648">
    <property type="component" value="Unassembled WGS sequence"/>
</dbReference>
<dbReference type="InterPro" id="IPR001611">
    <property type="entry name" value="Leu-rich_rpt"/>
</dbReference>